<proteinExistence type="predicted"/>
<evidence type="ECO:0000313" key="3">
    <source>
        <dbReference type="Proteomes" id="UP000708208"/>
    </source>
</evidence>
<gene>
    <name evidence="2" type="ORF">AFUS01_LOCUS15571</name>
</gene>
<dbReference type="AlphaFoldDB" id="A0A8J2JU61"/>
<organism evidence="2 3">
    <name type="scientific">Allacma fusca</name>
    <dbReference type="NCBI Taxonomy" id="39272"/>
    <lineage>
        <taxon>Eukaryota</taxon>
        <taxon>Metazoa</taxon>
        <taxon>Ecdysozoa</taxon>
        <taxon>Arthropoda</taxon>
        <taxon>Hexapoda</taxon>
        <taxon>Collembola</taxon>
        <taxon>Symphypleona</taxon>
        <taxon>Sminthuridae</taxon>
        <taxon>Allacma</taxon>
    </lineage>
</organism>
<reference evidence="2" key="1">
    <citation type="submission" date="2021-06" db="EMBL/GenBank/DDBJ databases">
        <authorList>
            <person name="Hodson N. C."/>
            <person name="Mongue J. A."/>
            <person name="Jaron S. K."/>
        </authorList>
    </citation>
    <scope>NUCLEOTIDE SEQUENCE</scope>
</reference>
<evidence type="ECO:0000313" key="2">
    <source>
        <dbReference type="EMBL" id="CAG7726675.1"/>
    </source>
</evidence>
<evidence type="ECO:0008006" key="4">
    <source>
        <dbReference type="Google" id="ProtNLM"/>
    </source>
</evidence>
<keyword evidence="1" id="KW-0732">Signal</keyword>
<keyword evidence="3" id="KW-1185">Reference proteome</keyword>
<name>A0A8J2JU61_9HEXA</name>
<feature type="signal peptide" evidence="1">
    <location>
        <begin position="1"/>
        <end position="18"/>
    </location>
</feature>
<sequence>MRVQVGLLLLTEIAILRGLLWGDSTGVDKMSCEDVCRDEHSGLQSLSLNRGKGTKSTITKCQCPNDAGMELP</sequence>
<evidence type="ECO:0000256" key="1">
    <source>
        <dbReference type="SAM" id="SignalP"/>
    </source>
</evidence>
<feature type="chain" id="PRO_5035211382" description="Secreted protein" evidence="1">
    <location>
        <begin position="19"/>
        <end position="72"/>
    </location>
</feature>
<dbReference type="EMBL" id="CAJVCH010138609">
    <property type="protein sequence ID" value="CAG7726675.1"/>
    <property type="molecule type" value="Genomic_DNA"/>
</dbReference>
<accession>A0A8J2JU61</accession>
<comment type="caution">
    <text evidence="2">The sequence shown here is derived from an EMBL/GenBank/DDBJ whole genome shotgun (WGS) entry which is preliminary data.</text>
</comment>
<protein>
    <recommendedName>
        <fullName evidence="4">Secreted protein</fullName>
    </recommendedName>
</protein>
<dbReference type="Proteomes" id="UP000708208">
    <property type="component" value="Unassembled WGS sequence"/>
</dbReference>